<dbReference type="AlphaFoldDB" id="X1FC69"/>
<reference evidence="1" key="1">
    <citation type="journal article" date="2014" name="Front. Microbiol.">
        <title>High frequency of phylogenetically diverse reductive dehalogenase-homologous genes in deep subseafloor sedimentary metagenomes.</title>
        <authorList>
            <person name="Kawai M."/>
            <person name="Futagami T."/>
            <person name="Toyoda A."/>
            <person name="Takaki Y."/>
            <person name="Nishi S."/>
            <person name="Hori S."/>
            <person name="Arai W."/>
            <person name="Tsubouchi T."/>
            <person name="Morono Y."/>
            <person name="Uchiyama I."/>
            <person name="Ito T."/>
            <person name="Fujiyama A."/>
            <person name="Inagaki F."/>
            <person name="Takami H."/>
        </authorList>
    </citation>
    <scope>NUCLEOTIDE SEQUENCE</scope>
    <source>
        <strain evidence="1">Expedition CK06-06</strain>
    </source>
</reference>
<feature type="non-terminal residue" evidence="1">
    <location>
        <position position="1"/>
    </location>
</feature>
<dbReference type="EMBL" id="BARU01001210">
    <property type="protein sequence ID" value="GAH30160.1"/>
    <property type="molecule type" value="Genomic_DNA"/>
</dbReference>
<protein>
    <submittedName>
        <fullName evidence="1">Uncharacterized protein</fullName>
    </submittedName>
</protein>
<organism evidence="1">
    <name type="scientific">marine sediment metagenome</name>
    <dbReference type="NCBI Taxonomy" id="412755"/>
    <lineage>
        <taxon>unclassified sequences</taxon>
        <taxon>metagenomes</taxon>
        <taxon>ecological metagenomes</taxon>
    </lineage>
</organism>
<gene>
    <name evidence="1" type="ORF">S03H2_03305</name>
</gene>
<evidence type="ECO:0000313" key="1">
    <source>
        <dbReference type="EMBL" id="GAH30160.1"/>
    </source>
</evidence>
<name>X1FC69_9ZZZZ</name>
<comment type="caution">
    <text evidence="1">The sequence shown here is derived from an EMBL/GenBank/DDBJ whole genome shotgun (WGS) entry which is preliminary data.</text>
</comment>
<accession>X1FC69</accession>
<sequence>LSERARQIIKEFHYEDERLHEFLQRILSSEEKPILRRIE</sequence>
<proteinExistence type="predicted"/>